<feature type="compositionally biased region" description="Polar residues" evidence="1">
    <location>
        <begin position="76"/>
        <end position="95"/>
    </location>
</feature>
<accession>A0A1Y1WFR0</accession>
<organism evidence="4 5">
    <name type="scientific">Linderina pennispora</name>
    <dbReference type="NCBI Taxonomy" id="61395"/>
    <lineage>
        <taxon>Eukaryota</taxon>
        <taxon>Fungi</taxon>
        <taxon>Fungi incertae sedis</taxon>
        <taxon>Zoopagomycota</taxon>
        <taxon>Kickxellomycotina</taxon>
        <taxon>Kickxellomycetes</taxon>
        <taxon>Kickxellales</taxon>
        <taxon>Kickxellaceae</taxon>
        <taxon>Linderina</taxon>
    </lineage>
</organism>
<protein>
    <recommendedName>
        <fullName evidence="3">FCP1 homology domain-containing protein</fullName>
    </recommendedName>
</protein>
<keyword evidence="2" id="KW-0472">Membrane</keyword>
<dbReference type="SUPFAM" id="SSF56784">
    <property type="entry name" value="HAD-like"/>
    <property type="match status" value="1"/>
</dbReference>
<evidence type="ECO:0000313" key="4">
    <source>
        <dbReference type="EMBL" id="ORX72353.1"/>
    </source>
</evidence>
<feature type="compositionally biased region" description="Basic and acidic residues" evidence="1">
    <location>
        <begin position="1"/>
        <end position="12"/>
    </location>
</feature>
<dbReference type="EMBL" id="MCFD01000003">
    <property type="protein sequence ID" value="ORX72353.1"/>
    <property type="molecule type" value="Genomic_DNA"/>
</dbReference>
<feature type="region of interest" description="Disordered" evidence="1">
    <location>
        <begin position="76"/>
        <end position="123"/>
    </location>
</feature>
<dbReference type="GeneID" id="63803541"/>
<dbReference type="InterPro" id="IPR050365">
    <property type="entry name" value="TIM50"/>
</dbReference>
<dbReference type="Proteomes" id="UP000193922">
    <property type="component" value="Unassembled WGS sequence"/>
</dbReference>
<dbReference type="Gene3D" id="3.40.50.1000">
    <property type="entry name" value="HAD superfamily/HAD-like"/>
    <property type="match status" value="1"/>
</dbReference>
<dbReference type="STRING" id="61395.A0A1Y1WFR0"/>
<dbReference type="CDD" id="cd07521">
    <property type="entry name" value="HAD_FCP1-like"/>
    <property type="match status" value="1"/>
</dbReference>
<evidence type="ECO:0000259" key="3">
    <source>
        <dbReference type="PROSITE" id="PS50969"/>
    </source>
</evidence>
<dbReference type="FunFam" id="3.40.50.1000:FF:000093">
    <property type="entry name" value="NLI interacting factor-like phosphatase family protein"/>
    <property type="match status" value="1"/>
</dbReference>
<keyword evidence="5" id="KW-1185">Reference proteome</keyword>
<name>A0A1Y1WFR0_9FUNG</name>
<dbReference type="SMART" id="SM00577">
    <property type="entry name" value="CPDc"/>
    <property type="match status" value="1"/>
</dbReference>
<dbReference type="GO" id="GO:0016791">
    <property type="term" value="F:phosphatase activity"/>
    <property type="evidence" value="ECO:0007669"/>
    <property type="project" value="InterPro"/>
</dbReference>
<dbReference type="NCBIfam" id="TIGR02251">
    <property type="entry name" value="HIF-SF_euk"/>
    <property type="match status" value="1"/>
</dbReference>
<keyword evidence="2" id="KW-1133">Transmembrane helix</keyword>
<dbReference type="InterPro" id="IPR023214">
    <property type="entry name" value="HAD_sf"/>
</dbReference>
<proteinExistence type="predicted"/>
<dbReference type="InterPro" id="IPR011948">
    <property type="entry name" value="Dullard_phosphatase"/>
</dbReference>
<feature type="transmembrane region" description="Helical" evidence="2">
    <location>
        <begin position="30"/>
        <end position="52"/>
    </location>
</feature>
<dbReference type="Pfam" id="PF03031">
    <property type="entry name" value="NIF"/>
    <property type="match status" value="1"/>
</dbReference>
<feature type="region of interest" description="Disordered" evidence="1">
    <location>
        <begin position="1"/>
        <end position="22"/>
    </location>
</feature>
<dbReference type="InterPro" id="IPR036412">
    <property type="entry name" value="HAD-like_sf"/>
</dbReference>
<sequence>MQRDSFSDEKSPIVRPPQTQRPKPARRFSAVYFALIYLYTLAYGLLTSVPLLDRLLQYLPNPHSLVGDEYQPITTRIPSASTPLGRQPRRTTSPLAHTIDEVPEPSQSTPPRRRASSGSTSTALDDSLAVVKRANRHSMPAVPSTPPSSITRSFKKKTLVLDLDETLIHSSPQGSYRAHHRIEVVIDKVACLYYVYKRPHVDYFLRKVSEWYKVVVFTASLAEYADPVIDLLDAQRKYISGRFFRESCIPHDTSYAKDLTAVDPDLSQIVLIDNSPLSYFINQTNGIPIQPWVNSDPKDEALLDLLPLLDALRFTDDVRSILSLRIV</sequence>
<dbReference type="OrthoDB" id="277011at2759"/>
<evidence type="ECO:0000256" key="1">
    <source>
        <dbReference type="SAM" id="MobiDB-lite"/>
    </source>
</evidence>
<dbReference type="PROSITE" id="PS50969">
    <property type="entry name" value="FCP1"/>
    <property type="match status" value="1"/>
</dbReference>
<reference evidence="4 5" key="1">
    <citation type="submission" date="2016-07" db="EMBL/GenBank/DDBJ databases">
        <title>Pervasive Adenine N6-methylation of Active Genes in Fungi.</title>
        <authorList>
            <consortium name="DOE Joint Genome Institute"/>
            <person name="Mondo S.J."/>
            <person name="Dannebaum R.O."/>
            <person name="Kuo R.C."/>
            <person name="Labutti K."/>
            <person name="Haridas S."/>
            <person name="Kuo A."/>
            <person name="Salamov A."/>
            <person name="Ahrendt S.R."/>
            <person name="Lipzen A."/>
            <person name="Sullivan W."/>
            <person name="Andreopoulos W.B."/>
            <person name="Clum A."/>
            <person name="Lindquist E."/>
            <person name="Daum C."/>
            <person name="Ramamoorthy G.K."/>
            <person name="Gryganskyi A."/>
            <person name="Culley D."/>
            <person name="Magnuson J.K."/>
            <person name="James T.Y."/>
            <person name="O'Malley M.A."/>
            <person name="Stajich J.E."/>
            <person name="Spatafora J.W."/>
            <person name="Visel A."/>
            <person name="Grigoriev I.V."/>
        </authorList>
    </citation>
    <scope>NUCLEOTIDE SEQUENCE [LARGE SCALE GENOMIC DNA]</scope>
    <source>
        <strain evidence="4 5">ATCC 12442</strain>
    </source>
</reference>
<evidence type="ECO:0000313" key="5">
    <source>
        <dbReference type="Proteomes" id="UP000193922"/>
    </source>
</evidence>
<dbReference type="PANTHER" id="PTHR12210">
    <property type="entry name" value="DULLARD PROTEIN PHOSPHATASE"/>
    <property type="match status" value="1"/>
</dbReference>
<comment type="caution">
    <text evidence="4">The sequence shown here is derived from an EMBL/GenBank/DDBJ whole genome shotgun (WGS) entry which is preliminary data.</text>
</comment>
<dbReference type="InterPro" id="IPR004274">
    <property type="entry name" value="FCP1_dom"/>
</dbReference>
<gene>
    <name evidence="4" type="ORF">DL89DRAFT_265934</name>
</gene>
<dbReference type="RefSeq" id="XP_040745777.1">
    <property type="nucleotide sequence ID" value="XM_040886893.1"/>
</dbReference>
<feature type="domain" description="FCP1 homology" evidence="3">
    <location>
        <begin position="152"/>
        <end position="312"/>
    </location>
</feature>
<dbReference type="AlphaFoldDB" id="A0A1Y1WFR0"/>
<evidence type="ECO:0000256" key="2">
    <source>
        <dbReference type="SAM" id="Phobius"/>
    </source>
</evidence>
<keyword evidence="2" id="KW-0812">Transmembrane</keyword>